<evidence type="ECO:0000256" key="7">
    <source>
        <dbReference type="ARBA" id="ARBA00023180"/>
    </source>
</evidence>
<gene>
    <name evidence="10" type="ORF">Mgra_00006186</name>
</gene>
<dbReference type="SUPFAM" id="SSF82866">
    <property type="entry name" value="Multidrug efflux transporter AcrB transmembrane domain"/>
    <property type="match status" value="2"/>
</dbReference>
<dbReference type="GO" id="GO:0006897">
    <property type="term" value="P:endocytosis"/>
    <property type="evidence" value="ECO:0007669"/>
    <property type="project" value="TreeGrafter"/>
</dbReference>
<feature type="transmembrane region" description="Helical" evidence="8">
    <location>
        <begin position="848"/>
        <end position="869"/>
    </location>
</feature>
<feature type="transmembrane region" description="Helical" evidence="8">
    <location>
        <begin position="421"/>
        <end position="444"/>
    </location>
</feature>
<proteinExistence type="inferred from homology"/>
<dbReference type="OrthoDB" id="6510177at2759"/>
<keyword evidence="4 8" id="KW-0812">Transmembrane</keyword>
<keyword evidence="11" id="KW-1185">Reference proteome</keyword>
<feature type="transmembrane region" description="Helical" evidence="8">
    <location>
        <begin position="922"/>
        <end position="945"/>
    </location>
</feature>
<feature type="transmembrane region" description="Helical" evidence="8">
    <location>
        <begin position="818"/>
        <end position="841"/>
    </location>
</feature>
<feature type="transmembrane region" description="Helical" evidence="8">
    <location>
        <begin position="45"/>
        <end position="62"/>
    </location>
</feature>
<name>A0A8S9ZM89_9BILA</name>
<protein>
    <submittedName>
        <fullName evidence="10">SSD domain-containing protein</fullName>
    </submittedName>
</protein>
<dbReference type="GO" id="GO:0030659">
    <property type="term" value="C:cytoplasmic vesicle membrane"/>
    <property type="evidence" value="ECO:0007669"/>
    <property type="project" value="TreeGrafter"/>
</dbReference>
<organism evidence="10 11">
    <name type="scientific">Meloidogyne graminicola</name>
    <dbReference type="NCBI Taxonomy" id="189291"/>
    <lineage>
        <taxon>Eukaryota</taxon>
        <taxon>Metazoa</taxon>
        <taxon>Ecdysozoa</taxon>
        <taxon>Nematoda</taxon>
        <taxon>Chromadorea</taxon>
        <taxon>Rhabditida</taxon>
        <taxon>Tylenchina</taxon>
        <taxon>Tylenchomorpha</taxon>
        <taxon>Tylenchoidea</taxon>
        <taxon>Meloidogynidae</taxon>
        <taxon>Meloidogyninae</taxon>
        <taxon>Meloidogyne</taxon>
    </lineage>
</organism>
<evidence type="ECO:0000256" key="8">
    <source>
        <dbReference type="SAM" id="Phobius"/>
    </source>
</evidence>
<evidence type="ECO:0000256" key="6">
    <source>
        <dbReference type="ARBA" id="ARBA00023136"/>
    </source>
</evidence>
<feature type="transmembrane region" description="Helical" evidence="8">
    <location>
        <begin position="793"/>
        <end position="812"/>
    </location>
</feature>
<feature type="transmembrane region" description="Helical" evidence="8">
    <location>
        <begin position="889"/>
        <end position="910"/>
    </location>
</feature>
<dbReference type="GO" id="GO:0005886">
    <property type="term" value="C:plasma membrane"/>
    <property type="evidence" value="ECO:0007669"/>
    <property type="project" value="UniProtKB-SubCell"/>
</dbReference>
<evidence type="ECO:0000256" key="5">
    <source>
        <dbReference type="ARBA" id="ARBA00022989"/>
    </source>
</evidence>
<evidence type="ECO:0000256" key="3">
    <source>
        <dbReference type="ARBA" id="ARBA00022475"/>
    </source>
</evidence>
<feature type="transmembrane region" description="Helical" evidence="8">
    <location>
        <begin position="378"/>
        <end position="401"/>
    </location>
</feature>
<comment type="caution">
    <text evidence="10">The sequence shown here is derived from an EMBL/GenBank/DDBJ whole genome shotgun (WGS) entry which is preliminary data.</text>
</comment>
<evidence type="ECO:0000256" key="4">
    <source>
        <dbReference type="ARBA" id="ARBA00022692"/>
    </source>
</evidence>
<feature type="transmembrane region" description="Helical" evidence="8">
    <location>
        <begin position="451"/>
        <end position="476"/>
    </location>
</feature>
<dbReference type="Gene3D" id="1.20.1640.10">
    <property type="entry name" value="Multidrug efflux transporter AcrB transmembrane domain"/>
    <property type="match status" value="2"/>
</dbReference>
<dbReference type="InterPro" id="IPR003392">
    <property type="entry name" value="PTHD_SSD"/>
</dbReference>
<evidence type="ECO:0000256" key="2">
    <source>
        <dbReference type="ARBA" id="ARBA00005585"/>
    </source>
</evidence>
<dbReference type="FunFam" id="1.20.1640.10:FF:000013">
    <property type="entry name" value="PaTched Related family"/>
    <property type="match status" value="1"/>
</dbReference>
<dbReference type="Pfam" id="PF02460">
    <property type="entry name" value="Patched"/>
    <property type="match status" value="1"/>
</dbReference>
<dbReference type="GO" id="GO:0018996">
    <property type="term" value="P:molting cycle, collagen and cuticulin-based cuticle"/>
    <property type="evidence" value="ECO:0007669"/>
    <property type="project" value="TreeGrafter"/>
</dbReference>
<evidence type="ECO:0000313" key="10">
    <source>
        <dbReference type="EMBL" id="KAF7634431.1"/>
    </source>
</evidence>
<feature type="domain" description="SSD" evidence="9">
    <location>
        <begin position="817"/>
        <end position="943"/>
    </location>
</feature>
<evidence type="ECO:0000259" key="9">
    <source>
        <dbReference type="PROSITE" id="PS50156"/>
    </source>
</evidence>
<keyword evidence="5 8" id="KW-1133">Transmembrane helix</keyword>
<keyword evidence="3" id="KW-1003">Cell membrane</keyword>
<comment type="similarity">
    <text evidence="2">Belongs to the patched family.</text>
</comment>
<dbReference type="InterPro" id="IPR051697">
    <property type="entry name" value="Patched_domain-protein"/>
</dbReference>
<dbReference type="Proteomes" id="UP000605970">
    <property type="component" value="Unassembled WGS sequence"/>
</dbReference>
<comment type="subcellular location">
    <subcellularLocation>
        <location evidence="1">Cell membrane</location>
        <topology evidence="1">Multi-pass membrane protein</topology>
    </subcellularLocation>
</comment>
<keyword evidence="6 8" id="KW-0472">Membrane</keyword>
<dbReference type="PROSITE" id="PS50156">
    <property type="entry name" value="SSD"/>
    <property type="match status" value="2"/>
</dbReference>
<dbReference type="PANTHER" id="PTHR10796:SF191">
    <property type="entry name" value="SSD DOMAIN-CONTAINING PROTEIN"/>
    <property type="match status" value="1"/>
</dbReference>
<evidence type="ECO:0000256" key="1">
    <source>
        <dbReference type="ARBA" id="ARBA00004651"/>
    </source>
</evidence>
<dbReference type="PANTHER" id="PTHR10796">
    <property type="entry name" value="PATCHED-RELATED"/>
    <property type="match status" value="1"/>
</dbReference>
<feature type="transmembrane region" description="Helical" evidence="8">
    <location>
        <begin position="578"/>
        <end position="598"/>
    </location>
</feature>
<feature type="transmembrane region" description="Helical" evidence="8">
    <location>
        <begin position="307"/>
        <end position="328"/>
    </location>
</feature>
<keyword evidence="7" id="KW-0325">Glycoprotein</keyword>
<dbReference type="InterPro" id="IPR000731">
    <property type="entry name" value="SSD"/>
</dbReference>
<dbReference type="EMBL" id="JABEBT010000058">
    <property type="protein sequence ID" value="KAF7634431.1"/>
    <property type="molecule type" value="Genomic_DNA"/>
</dbReference>
<evidence type="ECO:0000313" key="11">
    <source>
        <dbReference type="Proteomes" id="UP000605970"/>
    </source>
</evidence>
<sequence length="952" mass="109768">MLEKQTTFFCSFLNLTFNSFAFDEFFIKAFWRWGLLVHCLKWPLLFGPFVLTGIFSFGFLWLEEQTTRDPLFVFSPENARWRFERAVLSEHWPLDEQHFWPGKSYDYNGYSEFDPEGLARPNILLSGYLNELERINQYIIHNLTVPYQLPNSQQIMQVTFTDLCMSYAWKCYENEHITMLQPKGHWTGELKTEIVELAKNIIENEVKITYPIGWRGTEPLYFAAFVGGVHLNDLEGHFNYASAIRLTYNVRDGKLIGEVSERWRKKLTEFLINKTEPASELLEFGLFHNMSLPEGLQDVADTLMPKFGGCVFVLFLFCIGCSIVLRSNDSSSGKQSIVGIDWIRSKPLLGLAALLCPLLATLSAFGLLLWFGCLYNAIVNVSPFICLSVGIDDAFLMTAAWHRTNPDLKTPYRLAEALEEAAVAISITSFTDMLTFGIGCFTTLPGVRLFCLYTFAGITFTYFYQITYFAAAMAFAGELEENGYHSILFFFCYPKNQITSQKEAENDEKEFNKLKENIIEINWLTKLKNCFNEKRMENSDEKEEKAIKSSNSLTRQTFVNRLFREVYGPFLLNLSTKLYVLLCYSLYILFALIGIGYMEEGLHPKELIRSSFYLTNFYVLIDETFWREGLQLQVVVNNPPNFVNITQRQRLKQLVNSFEGTEFTMRHNATMFWLDAFDAKIEEDKLENNITEPKTMDDWNNRCLEWLLTAGGRRLWELDMHWIDRQLVAFRFQIGLRNYRTPVEHTNGCRFMRSIAEQFPEFNVTTFHEYYPFSDQVDYKENLNMYIELKPALYRNCFIAVLCMGFIALLMIPSWPAAFFIILSIISIDIGVIGYMSLWGVNLESVSMITIIMSIGFSVDLSAHITYAFVKAPKSLSRDERAIAALETLGWPVFLGAFSTVVGIMVLTLVDAVIILIFFKTVFLVIIFSLLHGIVFLPILLTVAMPNEQGDK</sequence>
<reference evidence="10" key="1">
    <citation type="journal article" date="2020" name="Ecol. Evol.">
        <title>Genome structure and content of the rice root-knot nematode (Meloidogyne graminicola).</title>
        <authorList>
            <person name="Phan N.T."/>
            <person name="Danchin E.G.J."/>
            <person name="Klopp C."/>
            <person name="Perfus-Barbeoch L."/>
            <person name="Kozlowski D.K."/>
            <person name="Koutsovoulos G.D."/>
            <person name="Lopez-Roques C."/>
            <person name="Bouchez O."/>
            <person name="Zahm M."/>
            <person name="Besnard G."/>
            <person name="Bellafiore S."/>
        </authorList>
    </citation>
    <scope>NUCLEOTIDE SEQUENCE</scope>
    <source>
        <strain evidence="10">VN-18</strain>
    </source>
</reference>
<dbReference type="AlphaFoldDB" id="A0A8S9ZM89"/>
<feature type="domain" description="SSD" evidence="9">
    <location>
        <begin position="340"/>
        <end position="475"/>
    </location>
</feature>
<feature type="transmembrane region" description="Helical" evidence="8">
    <location>
        <begin position="348"/>
        <end position="371"/>
    </location>
</feature>
<accession>A0A8S9ZM89</accession>